<dbReference type="InterPro" id="IPR037027">
    <property type="entry name" value="YqgF/RNaseH-like_dom_sf"/>
</dbReference>
<dbReference type="EC" id="3.1.-.-" evidence="5"/>
<comment type="similarity">
    <text evidence="5">Belongs to the YqgF HJR family.</text>
</comment>
<dbReference type="Gene3D" id="3.30.420.140">
    <property type="entry name" value="YqgF/RNase H-like domain"/>
    <property type="match status" value="1"/>
</dbReference>
<reference evidence="7 8" key="1">
    <citation type="submission" date="2022-03" db="EMBL/GenBank/DDBJ databases">
        <title>Novel taxa within the pig intestine.</title>
        <authorList>
            <person name="Wylensek D."/>
            <person name="Bishof K."/>
            <person name="Afrizal A."/>
            <person name="Clavel T."/>
        </authorList>
    </citation>
    <scope>NUCLEOTIDE SEQUENCE [LARGE SCALE GENOMIC DNA]</scope>
    <source>
        <strain evidence="7 8">CLA-KB-P133</strain>
    </source>
</reference>
<dbReference type="GO" id="GO:0004518">
    <property type="term" value="F:nuclease activity"/>
    <property type="evidence" value="ECO:0007669"/>
    <property type="project" value="UniProtKB-KW"/>
</dbReference>
<dbReference type="CDD" id="cd16964">
    <property type="entry name" value="YqgF"/>
    <property type="match status" value="1"/>
</dbReference>
<dbReference type="PANTHER" id="PTHR33317">
    <property type="entry name" value="POLYNUCLEOTIDYL TRANSFERASE, RIBONUCLEASE H-LIKE SUPERFAMILY PROTEIN"/>
    <property type="match status" value="1"/>
</dbReference>
<dbReference type="Proteomes" id="UP001286174">
    <property type="component" value="Unassembled WGS sequence"/>
</dbReference>
<evidence type="ECO:0000256" key="4">
    <source>
        <dbReference type="ARBA" id="ARBA00022801"/>
    </source>
</evidence>
<dbReference type="InterPro" id="IPR005227">
    <property type="entry name" value="YqgF"/>
</dbReference>
<dbReference type="HAMAP" id="MF_00651">
    <property type="entry name" value="Nuclease_YqgF"/>
    <property type="match status" value="1"/>
</dbReference>
<dbReference type="InterPro" id="IPR012337">
    <property type="entry name" value="RNaseH-like_sf"/>
</dbReference>
<evidence type="ECO:0000313" key="8">
    <source>
        <dbReference type="Proteomes" id="UP001286174"/>
    </source>
</evidence>
<keyword evidence="3 5" id="KW-0540">Nuclease</keyword>
<dbReference type="SUPFAM" id="SSF53098">
    <property type="entry name" value="Ribonuclease H-like"/>
    <property type="match status" value="1"/>
</dbReference>
<evidence type="ECO:0000256" key="5">
    <source>
        <dbReference type="HAMAP-Rule" id="MF_00651"/>
    </source>
</evidence>
<comment type="caution">
    <text evidence="7">The sequence shown here is derived from an EMBL/GenBank/DDBJ whole genome shotgun (WGS) entry which is preliminary data.</text>
</comment>
<dbReference type="AlphaFoldDB" id="A0AB35U297"/>
<keyword evidence="8" id="KW-1185">Reference proteome</keyword>
<sequence>MKYLGLDLGSVTCGVSISQTGLIAGTYETIRFKPDDYDSALDQVLEVIAKEKPDEIVLGMPYMLNDDIGPRAQICLEFGRQLEKESGLPVHMQDERMTTVESEDILLQADVSRKKRKKVIDQMAAVAILQRWLDSGRRG</sequence>
<dbReference type="NCBIfam" id="TIGR00250">
    <property type="entry name" value="RNAse_H_YqgF"/>
    <property type="match status" value="1"/>
</dbReference>
<keyword evidence="4 5" id="KW-0378">Hydrolase</keyword>
<evidence type="ECO:0000256" key="1">
    <source>
        <dbReference type="ARBA" id="ARBA00022490"/>
    </source>
</evidence>
<dbReference type="Pfam" id="PF03652">
    <property type="entry name" value="RuvX"/>
    <property type="match status" value="1"/>
</dbReference>
<dbReference type="PANTHER" id="PTHR33317:SF4">
    <property type="entry name" value="POLYNUCLEOTIDYL TRANSFERASE, RIBONUCLEASE H-LIKE SUPERFAMILY PROTEIN"/>
    <property type="match status" value="1"/>
</dbReference>
<gene>
    <name evidence="7" type="primary">ruvX</name>
    <name evidence="7" type="ORF">MOZ60_07245</name>
</gene>
<accession>A0AB35U297</accession>
<comment type="subcellular location">
    <subcellularLocation>
        <location evidence="5">Cytoplasm</location>
    </subcellularLocation>
</comment>
<dbReference type="GO" id="GO:0005829">
    <property type="term" value="C:cytosol"/>
    <property type="evidence" value="ECO:0007669"/>
    <property type="project" value="TreeGrafter"/>
</dbReference>
<dbReference type="SMART" id="SM00732">
    <property type="entry name" value="YqgFc"/>
    <property type="match status" value="1"/>
</dbReference>
<dbReference type="GO" id="GO:0016788">
    <property type="term" value="F:hydrolase activity, acting on ester bonds"/>
    <property type="evidence" value="ECO:0007669"/>
    <property type="project" value="UniProtKB-UniRule"/>
</dbReference>
<name>A0AB35U297_9FIRM</name>
<evidence type="ECO:0000313" key="7">
    <source>
        <dbReference type="EMBL" id="MDX8419888.1"/>
    </source>
</evidence>
<evidence type="ECO:0000256" key="2">
    <source>
        <dbReference type="ARBA" id="ARBA00022517"/>
    </source>
</evidence>
<dbReference type="GO" id="GO:0000967">
    <property type="term" value="P:rRNA 5'-end processing"/>
    <property type="evidence" value="ECO:0007669"/>
    <property type="project" value="UniProtKB-UniRule"/>
</dbReference>
<dbReference type="EMBL" id="JALBUR010000016">
    <property type="protein sequence ID" value="MDX8419888.1"/>
    <property type="molecule type" value="Genomic_DNA"/>
</dbReference>
<dbReference type="InterPro" id="IPR006641">
    <property type="entry name" value="YqgF/RNaseH-like_dom"/>
</dbReference>
<organism evidence="7 8">
    <name type="scientific">Grylomicrobium aquisgranensis</name>
    <dbReference type="NCBI Taxonomy" id="2926318"/>
    <lineage>
        <taxon>Bacteria</taxon>
        <taxon>Bacillati</taxon>
        <taxon>Bacillota</taxon>
        <taxon>Erysipelotrichia</taxon>
        <taxon>Erysipelotrichales</taxon>
        <taxon>Erysipelotrichaceae</taxon>
        <taxon>Grylomicrobium</taxon>
    </lineage>
</organism>
<feature type="domain" description="YqgF/RNase H-like" evidence="6">
    <location>
        <begin position="1"/>
        <end position="102"/>
    </location>
</feature>
<protein>
    <recommendedName>
        <fullName evidence="5">Putative pre-16S rRNA nuclease</fullName>
        <ecNumber evidence="5">3.1.-.-</ecNumber>
    </recommendedName>
</protein>
<keyword evidence="2 5" id="KW-0690">Ribosome biogenesis</keyword>
<evidence type="ECO:0000256" key="3">
    <source>
        <dbReference type="ARBA" id="ARBA00022722"/>
    </source>
</evidence>
<comment type="function">
    <text evidence="5">Could be a nuclease involved in processing of the 5'-end of pre-16S rRNA.</text>
</comment>
<keyword evidence="1 5" id="KW-0963">Cytoplasm</keyword>
<dbReference type="RefSeq" id="WP_108775755.1">
    <property type="nucleotide sequence ID" value="NZ_JALBUR010000016.1"/>
</dbReference>
<proteinExistence type="inferred from homology"/>
<evidence type="ECO:0000259" key="6">
    <source>
        <dbReference type="SMART" id="SM00732"/>
    </source>
</evidence>